<dbReference type="Gene3D" id="3.30.565.10">
    <property type="entry name" value="Histidine kinase-like ATPase, C-terminal domain"/>
    <property type="match status" value="1"/>
</dbReference>
<accession>A0A328NBW7</accession>
<reference evidence="1 2" key="1">
    <citation type="submission" date="2018-03" db="EMBL/GenBank/DDBJ databases">
        <title>Defining the species Micromonospora saelicesensis and Micromonospora noduli under the framework of genomics.</title>
        <authorList>
            <person name="Riesco R."/>
            <person name="Trujillo M.E."/>
        </authorList>
    </citation>
    <scope>NUCLEOTIDE SEQUENCE [LARGE SCALE GENOMIC DNA]</scope>
    <source>
        <strain evidence="1 2">LAH08</strain>
    </source>
</reference>
<sequence length="95" mass="10195">MNSTNDRAVVIASELISNAVLHVGTEVDITVSALPGSLRTSVRDQTAGTPAHWWIRAIWPKAVEAYPSSAPSKRIRLLAFGDGKTVWAQINGARA</sequence>
<evidence type="ECO:0008006" key="3">
    <source>
        <dbReference type="Google" id="ProtNLM"/>
    </source>
</evidence>
<dbReference type="RefSeq" id="WP_112583100.1">
    <property type="nucleotide sequence ID" value="NZ_PYAA01000008.1"/>
</dbReference>
<organism evidence="1 2">
    <name type="scientific">Micromonospora noduli</name>
    <dbReference type="NCBI Taxonomy" id="709876"/>
    <lineage>
        <taxon>Bacteria</taxon>
        <taxon>Bacillati</taxon>
        <taxon>Actinomycetota</taxon>
        <taxon>Actinomycetes</taxon>
        <taxon>Micromonosporales</taxon>
        <taxon>Micromonosporaceae</taxon>
        <taxon>Micromonospora</taxon>
    </lineage>
</organism>
<protein>
    <recommendedName>
        <fullName evidence="3">Histidine kinase/HSP90-like ATPase domain-containing protein</fullName>
    </recommendedName>
</protein>
<evidence type="ECO:0000313" key="2">
    <source>
        <dbReference type="Proteomes" id="UP000248966"/>
    </source>
</evidence>
<dbReference type="InterPro" id="IPR036890">
    <property type="entry name" value="HATPase_C_sf"/>
</dbReference>
<dbReference type="EMBL" id="PYAA01000008">
    <property type="protein sequence ID" value="RAO04238.1"/>
    <property type="molecule type" value="Genomic_DNA"/>
</dbReference>
<proteinExistence type="predicted"/>
<comment type="caution">
    <text evidence="1">The sequence shown here is derived from an EMBL/GenBank/DDBJ whole genome shotgun (WGS) entry which is preliminary data.</text>
</comment>
<gene>
    <name evidence="1" type="ORF">LAH08_01586</name>
</gene>
<dbReference type="AlphaFoldDB" id="A0A328NBW7"/>
<evidence type="ECO:0000313" key="1">
    <source>
        <dbReference type="EMBL" id="RAO04238.1"/>
    </source>
</evidence>
<dbReference type="SUPFAM" id="SSF55874">
    <property type="entry name" value="ATPase domain of HSP90 chaperone/DNA topoisomerase II/histidine kinase"/>
    <property type="match status" value="1"/>
</dbReference>
<name>A0A328NBW7_9ACTN</name>
<dbReference type="Proteomes" id="UP000248966">
    <property type="component" value="Unassembled WGS sequence"/>
</dbReference>